<dbReference type="SMART" id="SM00212">
    <property type="entry name" value="UBCc"/>
    <property type="match status" value="1"/>
</dbReference>
<dbReference type="SUPFAM" id="SSF54495">
    <property type="entry name" value="UBC-like"/>
    <property type="match status" value="1"/>
</dbReference>
<keyword evidence="2" id="KW-0808">Transferase</keyword>
<keyword evidence="4" id="KW-0520">NAD</keyword>
<dbReference type="PANTHER" id="PTHR21328">
    <property type="entry name" value="POLY ADP-RIBOSE POLYMERASE FAMILY, MEMBER PARP"/>
    <property type="match status" value="1"/>
</dbReference>
<name>A0A6G1HP21_9PEZI</name>
<reference evidence="7" key="1">
    <citation type="journal article" date="2020" name="Stud. Mycol.">
        <title>101 Dothideomycetes genomes: a test case for predicting lifestyles and emergence of pathogens.</title>
        <authorList>
            <person name="Haridas S."/>
            <person name="Albert R."/>
            <person name="Binder M."/>
            <person name="Bloem J."/>
            <person name="Labutti K."/>
            <person name="Salamov A."/>
            <person name="Andreopoulos B."/>
            <person name="Baker S."/>
            <person name="Barry K."/>
            <person name="Bills G."/>
            <person name="Bluhm B."/>
            <person name="Cannon C."/>
            <person name="Castanera R."/>
            <person name="Culley D."/>
            <person name="Daum C."/>
            <person name="Ezra D."/>
            <person name="Gonzalez J."/>
            <person name="Henrissat B."/>
            <person name="Kuo A."/>
            <person name="Liang C."/>
            <person name="Lipzen A."/>
            <person name="Lutzoni F."/>
            <person name="Magnuson J."/>
            <person name="Mondo S."/>
            <person name="Nolan M."/>
            <person name="Ohm R."/>
            <person name="Pangilinan J."/>
            <person name="Park H.-J."/>
            <person name="Ramirez L."/>
            <person name="Alfaro M."/>
            <person name="Sun H."/>
            <person name="Tritt A."/>
            <person name="Yoshinaga Y."/>
            <person name="Zwiers L.-H."/>
            <person name="Turgeon B."/>
            <person name="Goodwin S."/>
            <person name="Spatafora J."/>
            <person name="Crous P."/>
            <person name="Grigoriev I."/>
        </authorList>
    </citation>
    <scope>NUCLEOTIDE SEQUENCE</scope>
    <source>
        <strain evidence="7">CBS 262.69</strain>
    </source>
</reference>
<dbReference type="PROSITE" id="PS50127">
    <property type="entry name" value="UBC_2"/>
    <property type="match status" value="1"/>
</dbReference>
<dbReference type="Proteomes" id="UP000799640">
    <property type="component" value="Unassembled WGS sequence"/>
</dbReference>
<keyword evidence="1" id="KW-0328">Glycosyltransferase</keyword>
<dbReference type="InterPro" id="IPR000608">
    <property type="entry name" value="UBC"/>
</dbReference>
<evidence type="ECO:0000313" key="7">
    <source>
        <dbReference type="EMBL" id="KAF2397616.1"/>
    </source>
</evidence>
<dbReference type="EMBL" id="ML996703">
    <property type="protein sequence ID" value="KAF2397616.1"/>
    <property type="molecule type" value="Genomic_DNA"/>
</dbReference>
<proteinExistence type="predicted"/>
<evidence type="ECO:0000259" key="6">
    <source>
        <dbReference type="PROSITE" id="PS50127"/>
    </source>
</evidence>
<dbReference type="FunFam" id="3.10.110.10:FF:000107">
    <property type="entry name" value="Ubiquitin conjugating enzyme, putative"/>
    <property type="match status" value="1"/>
</dbReference>
<dbReference type="Pfam" id="PF00644">
    <property type="entry name" value="PARP"/>
    <property type="match status" value="1"/>
</dbReference>
<feature type="compositionally biased region" description="Acidic residues" evidence="5">
    <location>
        <begin position="850"/>
        <end position="859"/>
    </location>
</feature>
<evidence type="ECO:0000256" key="5">
    <source>
        <dbReference type="SAM" id="MobiDB-lite"/>
    </source>
</evidence>
<keyword evidence="3" id="KW-0548">Nucleotidyltransferase</keyword>
<evidence type="ECO:0000256" key="2">
    <source>
        <dbReference type="ARBA" id="ARBA00022679"/>
    </source>
</evidence>
<dbReference type="Gene3D" id="3.10.110.10">
    <property type="entry name" value="Ubiquitin Conjugating Enzyme"/>
    <property type="match status" value="1"/>
</dbReference>
<keyword evidence="8" id="KW-1185">Reference proteome</keyword>
<evidence type="ECO:0000256" key="4">
    <source>
        <dbReference type="ARBA" id="ARBA00023027"/>
    </source>
</evidence>
<accession>A0A6G1HP21</accession>
<evidence type="ECO:0000256" key="1">
    <source>
        <dbReference type="ARBA" id="ARBA00022676"/>
    </source>
</evidence>
<feature type="region of interest" description="Disordered" evidence="5">
    <location>
        <begin position="837"/>
        <end position="859"/>
    </location>
</feature>
<dbReference type="InterPro" id="IPR051838">
    <property type="entry name" value="ARTD_PARP"/>
</dbReference>
<dbReference type="SUPFAM" id="SSF56399">
    <property type="entry name" value="ADP-ribosylation"/>
    <property type="match status" value="1"/>
</dbReference>
<gene>
    <name evidence="7" type="ORF">EJ06DRAFT_544664</name>
</gene>
<organism evidence="7 8">
    <name type="scientific">Trichodelitschia bisporula</name>
    <dbReference type="NCBI Taxonomy" id="703511"/>
    <lineage>
        <taxon>Eukaryota</taxon>
        <taxon>Fungi</taxon>
        <taxon>Dikarya</taxon>
        <taxon>Ascomycota</taxon>
        <taxon>Pezizomycotina</taxon>
        <taxon>Dothideomycetes</taxon>
        <taxon>Dothideomycetes incertae sedis</taxon>
        <taxon>Phaeotrichales</taxon>
        <taxon>Phaeotrichaceae</taxon>
        <taxon>Trichodelitschia</taxon>
    </lineage>
</organism>
<dbReference type="AlphaFoldDB" id="A0A6G1HP21"/>
<dbReference type="Gene3D" id="3.90.228.10">
    <property type="match status" value="1"/>
</dbReference>
<evidence type="ECO:0000256" key="3">
    <source>
        <dbReference type="ARBA" id="ARBA00022695"/>
    </source>
</evidence>
<sequence>MARLMYLSELCRLSGLAQVGKIPGISCVSASDEDGEFTFILGDGQDWHFFTVVVSDVMVYPHSHVFTVFSQGHLPDDLSQAVDGLGFPYNMGATLTQLLGDMSRLYRHMAGQDTSATHHDPGDDLAAEDMDADTMEETICSDLRLAKRAGFRVGVHGKFALDEPSYVLLSIRISKLGISSAAMAAWEMDRKDYLLLAIQYSEGYVPMSALNDMSRHQVPKGETMLFRVGVSRSYKPSLKHIINAFSSSRYGGTSGAPTEKHGFRWFFIANTLNNLLNERLVPIVNLRATGFTWVQAGEKCANQFENSGNFSNEVDSTALASTPTGSVLPGVPPVVQADHILDDHPAWGYSFPLVAMQFVLRRFVRCTDFCVVCHRKIPGDLEAIKPDVCDKPLCLYQYMALGLGPSIENDIRSQPYVVDLLISFAYARACSGNPMDHACPSGMGLEVPNPEFYTMNIENVPLTTYPRPSGINGAFRTWFAWYTPHLKTLNFVNCNTPCPFRNGEWISVRTGNKPDASLCFSGVVSNVVGANICIQDVSKWPNAIVVTPIPIGPFGNNVATGTIQICFHVAKFDTLFDHLVPYMKAWSMQKMLCDLPSVTEMQQFLQNNHWSNLSEWTNRISSAALGMLRWIIASNRAFIVHVDTFRNDPSSVWGMPGWVQFRVAMGAPDKEARFKKAVDQFGRIASPRYPTIFAFHGSPITNWHRIIREGLNYDSIAHGRSYGHGVYCALQAAVSLPYARDDPKNPMWPNSMLKMTAAISLNEIVNAPNQFVSRAPHFVVDKADWIQARYLFVRCATLFPPERSTSPPIVQELDPVMRPVGVNGEILIIPKLNLMPQRQEGDSQNPIELSSDDSDETDLDDRELLASPKQKKKPAMPLTDFIPGTLDYSELPQMAAPSNSTSSATNRLRKEFQRIIEAQEKTPLHELGWYTDPNQMSNMYQWIFELHSFDPASLLAMDMKGMDIKSIVLEMRFPANFPLQPPFVRVLKPRFLALQEGGGGHVTAGGSVCLEMLTNTGWSPTVALENILQQIRLAMTSGEPPARLNTRHQTEYSVHEAYNAYLRACRMHGWTVPEGFQKTAFGI</sequence>
<dbReference type="InterPro" id="IPR012317">
    <property type="entry name" value="Poly(ADP-ribose)pol_cat_dom"/>
</dbReference>
<dbReference type="GO" id="GO:0016779">
    <property type="term" value="F:nucleotidyltransferase activity"/>
    <property type="evidence" value="ECO:0007669"/>
    <property type="project" value="UniProtKB-KW"/>
</dbReference>
<dbReference type="InterPro" id="IPR016135">
    <property type="entry name" value="UBQ-conjugating_enzyme/RWD"/>
</dbReference>
<feature type="domain" description="UBC core" evidence="6">
    <location>
        <begin position="903"/>
        <end position="1071"/>
    </location>
</feature>
<dbReference type="GO" id="GO:0003950">
    <property type="term" value="F:NAD+ poly-ADP-ribosyltransferase activity"/>
    <property type="evidence" value="ECO:0007669"/>
    <property type="project" value="InterPro"/>
</dbReference>
<dbReference type="Pfam" id="PF00179">
    <property type="entry name" value="UQ_con"/>
    <property type="match status" value="1"/>
</dbReference>
<evidence type="ECO:0000313" key="8">
    <source>
        <dbReference type="Proteomes" id="UP000799640"/>
    </source>
</evidence>
<protein>
    <recommendedName>
        <fullName evidence="6">UBC core domain-containing protein</fullName>
    </recommendedName>
</protein>
<dbReference type="CDD" id="cd23802">
    <property type="entry name" value="UBCc_UBE2Q"/>
    <property type="match status" value="1"/>
</dbReference>
<dbReference type="OrthoDB" id="109543at2759"/>